<sequence length="80" mass="8370">MNFESNDMNPIKLVAIALIVAGTLGLIYGGFSYTKNTTVVKLGPVELSAKEKKTVNIPLWAGVAAIGVGGLLLVLGNKKK</sequence>
<dbReference type="EMBL" id="MLJW01000097">
    <property type="protein sequence ID" value="OIR00190.1"/>
    <property type="molecule type" value="Genomic_DNA"/>
</dbReference>
<feature type="transmembrane region" description="Helical" evidence="1">
    <location>
        <begin position="57"/>
        <end position="75"/>
    </location>
</feature>
<comment type="caution">
    <text evidence="2">The sequence shown here is derived from an EMBL/GenBank/DDBJ whole genome shotgun (WGS) entry which is preliminary data.</text>
</comment>
<reference evidence="2" key="1">
    <citation type="submission" date="2016-10" db="EMBL/GenBank/DDBJ databases">
        <title>Sequence of Gallionella enrichment culture.</title>
        <authorList>
            <person name="Poehlein A."/>
            <person name="Muehling M."/>
            <person name="Daniel R."/>
        </authorList>
    </citation>
    <scope>NUCLEOTIDE SEQUENCE</scope>
</reference>
<accession>A0A1J5SJ96</accession>
<keyword evidence="1" id="KW-1133">Transmembrane helix</keyword>
<dbReference type="AlphaFoldDB" id="A0A1J5SJ96"/>
<name>A0A1J5SJ96_9ZZZZ</name>
<evidence type="ECO:0000313" key="2">
    <source>
        <dbReference type="EMBL" id="OIR00190.1"/>
    </source>
</evidence>
<feature type="transmembrane region" description="Helical" evidence="1">
    <location>
        <begin position="12"/>
        <end position="31"/>
    </location>
</feature>
<keyword evidence="1" id="KW-0472">Membrane</keyword>
<evidence type="ECO:0000256" key="1">
    <source>
        <dbReference type="SAM" id="Phobius"/>
    </source>
</evidence>
<organism evidence="2">
    <name type="scientific">mine drainage metagenome</name>
    <dbReference type="NCBI Taxonomy" id="410659"/>
    <lineage>
        <taxon>unclassified sequences</taxon>
        <taxon>metagenomes</taxon>
        <taxon>ecological metagenomes</taxon>
    </lineage>
</organism>
<proteinExistence type="predicted"/>
<protein>
    <submittedName>
        <fullName evidence="2">Uncharacterized protein</fullName>
    </submittedName>
</protein>
<keyword evidence="1" id="KW-0812">Transmembrane</keyword>
<gene>
    <name evidence="2" type="ORF">GALL_176470</name>
</gene>